<dbReference type="Proteomes" id="UP000095662">
    <property type="component" value="Unassembled WGS sequence"/>
</dbReference>
<proteinExistence type="predicted"/>
<dbReference type="InterPro" id="IPR014729">
    <property type="entry name" value="Rossmann-like_a/b/a_fold"/>
</dbReference>
<evidence type="ECO:0000256" key="1">
    <source>
        <dbReference type="SAM" id="Phobius"/>
    </source>
</evidence>
<feature type="transmembrane region" description="Helical" evidence="1">
    <location>
        <begin position="73"/>
        <end position="97"/>
    </location>
</feature>
<dbReference type="PANTHER" id="PTHR30336:SF4">
    <property type="entry name" value="ENVELOPE BIOGENESIS FACTOR ELYC"/>
    <property type="match status" value="1"/>
</dbReference>
<organism evidence="3 4">
    <name type="scientific">[Eubacterium] siraeum</name>
    <dbReference type="NCBI Taxonomy" id="39492"/>
    <lineage>
        <taxon>Bacteria</taxon>
        <taxon>Bacillati</taxon>
        <taxon>Bacillota</taxon>
        <taxon>Clostridia</taxon>
        <taxon>Eubacteriales</taxon>
        <taxon>Oscillospiraceae</taxon>
        <taxon>Oscillospiraceae incertae sedis</taxon>
    </lineage>
</organism>
<name>A0A175A5I1_9FIRM</name>
<dbReference type="GO" id="GO:0000270">
    <property type="term" value="P:peptidoglycan metabolic process"/>
    <property type="evidence" value="ECO:0007669"/>
    <property type="project" value="TreeGrafter"/>
</dbReference>
<accession>A0A175A5I1</accession>
<keyword evidence="1" id="KW-0812">Transmembrane</keyword>
<dbReference type="InterPro" id="IPR051599">
    <property type="entry name" value="Cell_Envelope_Assoc"/>
</dbReference>
<dbReference type="Pfam" id="PF02698">
    <property type="entry name" value="DUF218"/>
    <property type="match status" value="1"/>
</dbReference>
<sequence>MVRISDCSSKPVRILSYTLIVTGAAVLAMFIIPLFSGTLNTGSYFGFVIGGVTVLLGIFTTKLFSNAKKAVRYIFRAVLIIYGVLAVYAITLSAFMIANMNDAPEKDGSRTVIVLGCQVRRDGPSLMLRRRLDAACSYLSADTKADCIVSGGKGDNEHISEAEAMYEALVNDGISENRITKEDKSSSTYENLLFSKQILEDGGKPLRIAIVTDGFHQWRARLQAESLGYDVKCVSAATPWYLVPVYWVREWFALSYLFVFGA</sequence>
<dbReference type="Gene3D" id="3.40.50.620">
    <property type="entry name" value="HUPs"/>
    <property type="match status" value="1"/>
</dbReference>
<dbReference type="PANTHER" id="PTHR30336">
    <property type="entry name" value="INNER MEMBRANE PROTEIN, PROBABLE PERMEASE"/>
    <property type="match status" value="1"/>
</dbReference>
<dbReference type="CDD" id="cd06259">
    <property type="entry name" value="YdcF-like"/>
    <property type="match status" value="1"/>
</dbReference>
<dbReference type="GO" id="GO:0043164">
    <property type="term" value="P:Gram-negative-bacterium-type cell wall biogenesis"/>
    <property type="evidence" value="ECO:0007669"/>
    <property type="project" value="TreeGrafter"/>
</dbReference>
<reference evidence="3 4" key="1">
    <citation type="submission" date="2015-09" db="EMBL/GenBank/DDBJ databases">
        <authorList>
            <consortium name="Pathogen Informatics"/>
        </authorList>
    </citation>
    <scope>NUCLEOTIDE SEQUENCE [LARGE SCALE GENOMIC DNA]</scope>
    <source>
        <strain evidence="3 4">2789STDY5834928</strain>
    </source>
</reference>
<evidence type="ECO:0000313" key="4">
    <source>
        <dbReference type="Proteomes" id="UP000095662"/>
    </source>
</evidence>
<dbReference type="EMBL" id="CZBY01000021">
    <property type="protein sequence ID" value="CUQ90690.1"/>
    <property type="molecule type" value="Genomic_DNA"/>
</dbReference>
<feature type="transmembrane region" description="Helical" evidence="1">
    <location>
        <begin position="12"/>
        <end position="35"/>
    </location>
</feature>
<dbReference type="AlphaFoldDB" id="A0A175A5I1"/>
<dbReference type="GO" id="GO:0005886">
    <property type="term" value="C:plasma membrane"/>
    <property type="evidence" value="ECO:0007669"/>
    <property type="project" value="TreeGrafter"/>
</dbReference>
<keyword evidence="1" id="KW-0472">Membrane</keyword>
<keyword evidence="1" id="KW-1133">Transmembrane helix</keyword>
<protein>
    <submittedName>
        <fullName evidence="3">DUF218 domain</fullName>
    </submittedName>
</protein>
<feature type="transmembrane region" description="Helical" evidence="1">
    <location>
        <begin position="41"/>
        <end position="61"/>
    </location>
</feature>
<dbReference type="InterPro" id="IPR003848">
    <property type="entry name" value="DUF218"/>
</dbReference>
<dbReference type="STRING" id="39492.ERS852540_02183"/>
<evidence type="ECO:0000259" key="2">
    <source>
        <dbReference type="Pfam" id="PF02698"/>
    </source>
</evidence>
<gene>
    <name evidence="3" type="ORF">ERS852540_02183</name>
</gene>
<dbReference type="OrthoDB" id="9782395at2"/>
<feature type="domain" description="DUF218" evidence="2">
    <location>
        <begin position="111"/>
        <end position="252"/>
    </location>
</feature>
<evidence type="ECO:0000313" key="3">
    <source>
        <dbReference type="EMBL" id="CUQ90690.1"/>
    </source>
</evidence>